<keyword evidence="6" id="KW-1185">Reference proteome</keyword>
<dbReference type="Pfam" id="PF25975">
    <property type="entry name" value="CzcB_C"/>
    <property type="match status" value="1"/>
</dbReference>
<organism evidence="5 6">
    <name type="scientific">Microbulbifer halophilus</name>
    <dbReference type="NCBI Taxonomy" id="453963"/>
    <lineage>
        <taxon>Bacteria</taxon>
        <taxon>Pseudomonadati</taxon>
        <taxon>Pseudomonadota</taxon>
        <taxon>Gammaproteobacteria</taxon>
        <taxon>Cellvibrionales</taxon>
        <taxon>Microbulbiferaceae</taxon>
        <taxon>Microbulbifer</taxon>
    </lineage>
</organism>
<dbReference type="PANTHER" id="PTHR30097:SF4">
    <property type="entry name" value="SLR6042 PROTEIN"/>
    <property type="match status" value="1"/>
</dbReference>
<dbReference type="PANTHER" id="PTHR30097">
    <property type="entry name" value="CATION EFFLUX SYSTEM PROTEIN CUSB"/>
    <property type="match status" value="1"/>
</dbReference>
<dbReference type="InterPro" id="IPR011053">
    <property type="entry name" value="Single_hybrid_motif"/>
</dbReference>
<dbReference type="RefSeq" id="WP_265720948.1">
    <property type="nucleotide sequence ID" value="NZ_JAPIVK010000007.1"/>
</dbReference>
<dbReference type="InterPro" id="IPR058647">
    <property type="entry name" value="BSH_CzcB-like"/>
</dbReference>
<dbReference type="Gene3D" id="2.40.50.100">
    <property type="match status" value="1"/>
</dbReference>
<keyword evidence="2" id="KW-0732">Signal</keyword>
<gene>
    <name evidence="5" type="ORF">ACFSKX_10760</name>
</gene>
<evidence type="ECO:0000313" key="5">
    <source>
        <dbReference type="EMBL" id="MFD2310897.1"/>
    </source>
</evidence>
<dbReference type="SUPFAM" id="SSF51230">
    <property type="entry name" value="Single hybrid motif"/>
    <property type="match status" value="1"/>
</dbReference>
<dbReference type="Gene3D" id="2.40.420.20">
    <property type="match status" value="1"/>
</dbReference>
<dbReference type="Pfam" id="PF25973">
    <property type="entry name" value="BSH_CzcB"/>
    <property type="match status" value="1"/>
</dbReference>
<accession>A0ABW5ECE1</accession>
<dbReference type="EMBL" id="JBHUJD010000012">
    <property type="protein sequence ID" value="MFD2310897.1"/>
    <property type="molecule type" value="Genomic_DNA"/>
</dbReference>
<evidence type="ECO:0000256" key="1">
    <source>
        <dbReference type="ARBA" id="ARBA00022448"/>
    </source>
</evidence>
<evidence type="ECO:0000256" key="2">
    <source>
        <dbReference type="SAM" id="SignalP"/>
    </source>
</evidence>
<dbReference type="Proteomes" id="UP001597425">
    <property type="component" value="Unassembled WGS sequence"/>
</dbReference>
<protein>
    <submittedName>
        <fullName evidence="5">Efflux RND transporter periplasmic adaptor subunit</fullName>
    </submittedName>
</protein>
<dbReference type="InterPro" id="IPR058649">
    <property type="entry name" value="CzcB_C"/>
</dbReference>
<reference evidence="6" key="1">
    <citation type="journal article" date="2019" name="Int. J. Syst. Evol. Microbiol.">
        <title>The Global Catalogue of Microorganisms (GCM) 10K type strain sequencing project: providing services to taxonomists for standard genome sequencing and annotation.</title>
        <authorList>
            <consortium name="The Broad Institute Genomics Platform"/>
            <consortium name="The Broad Institute Genome Sequencing Center for Infectious Disease"/>
            <person name="Wu L."/>
            <person name="Ma J."/>
        </authorList>
    </citation>
    <scope>NUCLEOTIDE SEQUENCE [LARGE SCALE GENOMIC DNA]</scope>
    <source>
        <strain evidence="6">KCTC 12848</strain>
    </source>
</reference>
<feature type="chain" id="PRO_5047069897" evidence="2">
    <location>
        <begin position="51"/>
        <end position="326"/>
    </location>
</feature>
<evidence type="ECO:0000259" key="4">
    <source>
        <dbReference type="Pfam" id="PF25975"/>
    </source>
</evidence>
<name>A0ABW5ECE1_9GAMM</name>
<evidence type="ECO:0000313" key="6">
    <source>
        <dbReference type="Proteomes" id="UP001597425"/>
    </source>
</evidence>
<dbReference type="CDD" id="cd06850">
    <property type="entry name" value="biotinyl_domain"/>
    <property type="match status" value="1"/>
</dbReference>
<comment type="caution">
    <text evidence="5">The sequence shown here is derived from an EMBL/GenBank/DDBJ whole genome shotgun (WGS) entry which is preliminary data.</text>
</comment>
<sequence length="326" mass="35445">MKRDTDLMMNTEKQPGFRGVRLSARLMAARSSLALLLVCFIAALSNPAFASGDHAGRGENHVNIDSAMADRAGIETAVAGPGEIRRTITLYGKTALAHGNLSHVHARFPGSIVSVAVEIGDRVRKGQTLAKIESNDSLQVYAITAPIAGQVIDKRASRGEYSGERELFTIANYDRLWVELRVFPGQQPQIERGQQVTLSNGDRQLQAEIGNLVPASGGQPFKLARASIDNRELGWPADLMLEGRVLVERVKVPLVVENRALQPRGGRQVVFVQKDDSYQARPLKLGRSDGRVTEVLGGLKAGERYVTANSYLIKAHLEKSGASHAH</sequence>
<feature type="signal peptide" evidence="2">
    <location>
        <begin position="1"/>
        <end position="50"/>
    </location>
</feature>
<evidence type="ECO:0000259" key="3">
    <source>
        <dbReference type="Pfam" id="PF25973"/>
    </source>
</evidence>
<keyword evidence="1" id="KW-0813">Transport</keyword>
<proteinExistence type="predicted"/>
<feature type="domain" description="CzcB-like barrel-sandwich hybrid" evidence="3">
    <location>
        <begin position="101"/>
        <end position="172"/>
    </location>
</feature>
<dbReference type="InterPro" id="IPR051909">
    <property type="entry name" value="MFP_Cation_Efflux"/>
</dbReference>
<feature type="domain" description="CzcB-like C-terminal circularly permuted SH3-like" evidence="4">
    <location>
        <begin position="255"/>
        <end position="314"/>
    </location>
</feature>